<keyword evidence="10 13" id="KW-0143">Chaperone</keyword>
<evidence type="ECO:0000256" key="4">
    <source>
        <dbReference type="ARBA" id="ARBA00016202"/>
    </source>
</evidence>
<dbReference type="Proteomes" id="UP000501168">
    <property type="component" value="Chromosome"/>
</dbReference>
<dbReference type="GO" id="GO:0044874">
    <property type="term" value="P:lipoprotein localization to outer membrane"/>
    <property type="evidence" value="ECO:0007669"/>
    <property type="project" value="UniProtKB-UniRule"/>
</dbReference>
<dbReference type="SUPFAM" id="SSF89392">
    <property type="entry name" value="Prokaryotic lipoproteins and lipoprotein localization factors"/>
    <property type="match status" value="1"/>
</dbReference>
<keyword evidence="11 13" id="KW-0998">Cell outer membrane</keyword>
<sequence length="206" mass="23492">MIQTVFNRYKTVLVLTTALILSACTTKTQLSGTPEENWQSRQVELQAITSFQVNGSLAYLSDKTKQYARFFVSQTSVSDYEIKLTTPLGSTVMTLVSKPNMAWAIDKDGNQFSGANMEQILYQLTEMNIPLTSLHQWLIGLSNNPEQDQLDSSGRLRQTQFSQDGVNWQLKIDRYMSSNKNLSLPAQLELMHRDEIIRLKMNSWTL</sequence>
<keyword evidence="6 14" id="KW-0732">Signal</keyword>
<dbReference type="Pfam" id="PF03550">
    <property type="entry name" value="LolB"/>
    <property type="match status" value="1"/>
</dbReference>
<keyword evidence="8 13" id="KW-0472">Membrane</keyword>
<evidence type="ECO:0000313" key="15">
    <source>
        <dbReference type="EMBL" id="QIQ22108.1"/>
    </source>
</evidence>
<dbReference type="HAMAP" id="MF_00233">
    <property type="entry name" value="LolB"/>
    <property type="match status" value="1"/>
</dbReference>
<proteinExistence type="inferred from homology"/>
<feature type="signal peptide" evidence="14">
    <location>
        <begin position="1"/>
        <end position="23"/>
    </location>
</feature>
<dbReference type="GO" id="GO:0015031">
    <property type="term" value="P:protein transport"/>
    <property type="evidence" value="ECO:0007669"/>
    <property type="project" value="UniProtKB-KW"/>
</dbReference>
<comment type="subunit">
    <text evidence="3 13">Monomer.</text>
</comment>
<evidence type="ECO:0000313" key="16">
    <source>
        <dbReference type="Proteomes" id="UP000501168"/>
    </source>
</evidence>
<evidence type="ECO:0000256" key="6">
    <source>
        <dbReference type="ARBA" id="ARBA00022729"/>
    </source>
</evidence>
<evidence type="ECO:0000256" key="14">
    <source>
        <dbReference type="SAM" id="SignalP"/>
    </source>
</evidence>
<evidence type="ECO:0000256" key="11">
    <source>
        <dbReference type="ARBA" id="ARBA00023237"/>
    </source>
</evidence>
<evidence type="ECO:0000256" key="5">
    <source>
        <dbReference type="ARBA" id="ARBA00022448"/>
    </source>
</evidence>
<dbReference type="InParanoid" id="A0A6G9ICZ6"/>
<reference evidence="15 16" key="1">
    <citation type="submission" date="2020-03" db="EMBL/GenBank/DDBJ databases">
        <title>Complete genome sequence of Orbus sp. IPMB12 (BCRC 80908).</title>
        <authorList>
            <person name="Lo W.-S."/>
            <person name="Chang T.-H."/>
            <person name="Kuo C.-H."/>
        </authorList>
    </citation>
    <scope>NUCLEOTIDE SEQUENCE [LARGE SCALE GENOMIC DNA]</scope>
    <source>
        <strain evidence="15 16">IPMB12</strain>
    </source>
</reference>
<evidence type="ECO:0000256" key="2">
    <source>
        <dbReference type="ARBA" id="ARBA00009696"/>
    </source>
</evidence>
<evidence type="ECO:0000256" key="9">
    <source>
        <dbReference type="ARBA" id="ARBA00023139"/>
    </source>
</evidence>
<dbReference type="AlphaFoldDB" id="A0A6G9ICZ6"/>
<dbReference type="EMBL" id="CP050253">
    <property type="protein sequence ID" value="QIQ22108.1"/>
    <property type="molecule type" value="Genomic_DNA"/>
</dbReference>
<keyword evidence="7 13" id="KW-0653">Protein transport</keyword>
<evidence type="ECO:0000256" key="8">
    <source>
        <dbReference type="ARBA" id="ARBA00023136"/>
    </source>
</evidence>
<comment type="similarity">
    <text evidence="2 13">Belongs to the LolB family.</text>
</comment>
<keyword evidence="9" id="KW-0564">Palmitate</keyword>
<organism evidence="15 16">
    <name type="scientific">Zophobihabitans entericus</name>
    <dbReference type="NCBI Taxonomy" id="1635327"/>
    <lineage>
        <taxon>Bacteria</taxon>
        <taxon>Pseudomonadati</taxon>
        <taxon>Pseudomonadota</taxon>
        <taxon>Gammaproteobacteria</taxon>
        <taxon>Orbales</taxon>
        <taxon>Orbaceae</taxon>
        <taxon>Zophobihabitans</taxon>
    </lineage>
</organism>
<evidence type="ECO:0000256" key="1">
    <source>
        <dbReference type="ARBA" id="ARBA00004459"/>
    </source>
</evidence>
<keyword evidence="12 15" id="KW-0449">Lipoprotein</keyword>
<keyword evidence="5 13" id="KW-0813">Transport</keyword>
<dbReference type="NCBIfam" id="TIGR00548">
    <property type="entry name" value="lolB"/>
    <property type="match status" value="1"/>
</dbReference>
<dbReference type="KEGG" id="orb:IPMB12_10665"/>
<protein>
    <recommendedName>
        <fullName evidence="4 13">Outer-membrane lipoprotein LolB</fullName>
    </recommendedName>
</protein>
<comment type="function">
    <text evidence="13">Plays a critical role in the incorporation of lipoproteins in the outer membrane after they are released by the LolA protein.</text>
</comment>
<keyword evidence="16" id="KW-1185">Reference proteome</keyword>
<evidence type="ECO:0000256" key="10">
    <source>
        <dbReference type="ARBA" id="ARBA00023186"/>
    </source>
</evidence>
<dbReference type="RefSeq" id="WP_166917405.1">
    <property type="nucleotide sequence ID" value="NZ_CP050253.1"/>
</dbReference>
<comment type="subcellular location">
    <subcellularLocation>
        <location evidence="1">Cell outer membrane</location>
        <topology evidence="1">Lipid-anchor</topology>
    </subcellularLocation>
</comment>
<accession>A0A6G9ICZ6</accession>
<dbReference type="CDD" id="cd16326">
    <property type="entry name" value="LolB"/>
    <property type="match status" value="1"/>
</dbReference>
<gene>
    <name evidence="13 15" type="primary">lolB</name>
    <name evidence="15" type="ORF">IPMB12_10665</name>
</gene>
<evidence type="ECO:0000256" key="12">
    <source>
        <dbReference type="ARBA" id="ARBA00023288"/>
    </source>
</evidence>
<name>A0A6G9ICZ6_9GAMM</name>
<dbReference type="InterPro" id="IPR004565">
    <property type="entry name" value="OM_lipoprot_LolB"/>
</dbReference>
<evidence type="ECO:0000256" key="7">
    <source>
        <dbReference type="ARBA" id="ARBA00022927"/>
    </source>
</evidence>
<feature type="chain" id="PRO_5026067687" description="Outer-membrane lipoprotein LolB" evidence="14">
    <location>
        <begin position="24"/>
        <end position="206"/>
    </location>
</feature>
<evidence type="ECO:0000256" key="13">
    <source>
        <dbReference type="HAMAP-Rule" id="MF_00233"/>
    </source>
</evidence>
<dbReference type="Gene3D" id="2.50.20.10">
    <property type="entry name" value="Lipoprotein localisation LolA/LolB/LppX"/>
    <property type="match status" value="1"/>
</dbReference>
<dbReference type="FunCoup" id="A0A6G9ICZ6">
    <property type="interactions" value="91"/>
</dbReference>
<dbReference type="InterPro" id="IPR029046">
    <property type="entry name" value="LolA/LolB/LppX"/>
</dbReference>
<evidence type="ECO:0000256" key="3">
    <source>
        <dbReference type="ARBA" id="ARBA00011245"/>
    </source>
</evidence>
<dbReference type="GO" id="GO:0009279">
    <property type="term" value="C:cell outer membrane"/>
    <property type="evidence" value="ECO:0007669"/>
    <property type="project" value="UniProtKB-SubCell"/>
</dbReference>